<organism evidence="1 2">
    <name type="scientific">Ruminococcus albus (strain ATCC 27210 / DSM 20455 / JCM 14654 / NCDO 2250 / 7)</name>
    <dbReference type="NCBI Taxonomy" id="697329"/>
    <lineage>
        <taxon>Bacteria</taxon>
        <taxon>Bacillati</taxon>
        <taxon>Bacillota</taxon>
        <taxon>Clostridia</taxon>
        <taxon>Eubacteriales</taxon>
        <taxon>Oscillospiraceae</taxon>
        <taxon>Ruminococcus</taxon>
    </lineage>
</organism>
<dbReference type="STRING" id="697329.Rumal_1737"/>
<reference evidence="1 2" key="1">
    <citation type="journal article" date="2011" name="J. Bacteriol.">
        <title>Complete genome of the cellulolytic ruminal bacterium Ruminococcus albus 7.</title>
        <authorList>
            <person name="Suen G."/>
            <person name="Stevenson D.M."/>
            <person name="Bruce D.C."/>
            <person name="Chertkov O."/>
            <person name="Copeland A."/>
            <person name="Cheng J.F."/>
            <person name="Detter C."/>
            <person name="Detter J.C."/>
            <person name="Goodwin L.A."/>
            <person name="Han C.S."/>
            <person name="Hauser L.J."/>
            <person name="Ivanova N.N."/>
            <person name="Kyrpides N.C."/>
            <person name="Land M.L."/>
            <person name="Lapidus A."/>
            <person name="Lucas S."/>
            <person name="Ovchinnikova G."/>
            <person name="Pitluck S."/>
            <person name="Tapia R."/>
            <person name="Woyke T."/>
            <person name="Boyum J."/>
            <person name="Mead D."/>
            <person name="Weimer P.J."/>
        </authorList>
    </citation>
    <scope>NUCLEOTIDE SEQUENCE [LARGE SCALE GENOMIC DNA]</scope>
    <source>
        <strain evidence="2">ATCC 27210 / DSM 20455 / JCM 14654 / NCDO 2250 / 7</strain>
    </source>
</reference>
<dbReference type="HOGENOM" id="CLU_2013594_0_0_9"/>
<gene>
    <name evidence="1" type="ordered locus">Rumal_1737</name>
</gene>
<dbReference type="KEGG" id="ral:Rumal_1737"/>
<evidence type="ECO:0000313" key="2">
    <source>
        <dbReference type="Proteomes" id="UP000006919"/>
    </source>
</evidence>
<dbReference type="Proteomes" id="UP000006919">
    <property type="component" value="Chromosome"/>
</dbReference>
<dbReference type="EMBL" id="CP002403">
    <property type="protein sequence ID" value="ADU22235.1"/>
    <property type="molecule type" value="Genomic_DNA"/>
</dbReference>
<dbReference type="AlphaFoldDB" id="E6UIW9"/>
<sequence length="123" mass="13367">MGGTLKKKTRVLTVGGARYVCLICFNGGINVKLSPEKDKTAIVKVYFPRGGDDEEDIFPEVIRAVKDGESVSFMTDRPSGAALVLSLLGDGAFVSRKTCTVNGYELLQKSGYKIAEIKNGLFW</sequence>
<evidence type="ECO:0000313" key="1">
    <source>
        <dbReference type="EMBL" id="ADU22235.1"/>
    </source>
</evidence>
<protein>
    <submittedName>
        <fullName evidence="1">Uncharacterized protein</fullName>
    </submittedName>
</protein>
<accession>E6UIW9</accession>
<name>E6UIW9_RUMA7</name>
<proteinExistence type="predicted"/>